<name>C7DHA5_MICA2</name>
<dbReference type="Proteomes" id="UP000332487">
    <property type="component" value="Unassembled WGS sequence"/>
</dbReference>
<keyword evidence="1" id="KW-0812">Transmembrane</keyword>
<sequence>MKAQFYFLAVLLLPAFSAAAFAGAPNSTQAYSNATALQSFNASFNSTVGYLTMVNQSSYLVFYPNLNRAYNLTYTAKKIYKEDPQLAYADLSEAKTLAARQLAYINQYQDVSFITLAVITAITAYLLYVIVYGSPKGRRKAKVM</sequence>
<accession>C7DHA5</accession>
<evidence type="ECO:0000256" key="1">
    <source>
        <dbReference type="SAM" id="Phobius"/>
    </source>
</evidence>
<proteinExistence type="predicted"/>
<reference evidence="2 3" key="1">
    <citation type="journal article" date="2009" name="Genome Biol.">
        <title>Community-wide analysis of microbial genome sequence signatures.</title>
        <authorList>
            <person name="Dick G.J."/>
            <person name="Andersson A.F."/>
            <person name="Baker B.J."/>
            <person name="Simmons S.L."/>
            <person name="Thomas B.C."/>
            <person name="Yelton A.P."/>
            <person name="Banfield J.F."/>
        </authorList>
    </citation>
    <scope>NUCLEOTIDE SEQUENCE [LARGE SCALE GENOMIC DNA]</scope>
    <source>
        <strain evidence="2">ARMAN-2</strain>
    </source>
</reference>
<evidence type="ECO:0000313" key="3">
    <source>
        <dbReference type="Proteomes" id="UP000332487"/>
    </source>
</evidence>
<keyword evidence="1" id="KW-0472">Membrane</keyword>
<gene>
    <name evidence="2" type="ORF">UNLARM2_0451</name>
</gene>
<reference evidence="2 3" key="2">
    <citation type="journal article" date="2010" name="Proc. Natl. Acad. Sci. U.S.A.">
        <title>Enigmatic, ultrasmall, uncultivated Archaea.</title>
        <authorList>
            <person name="Baker B.J."/>
            <person name="Comolli L.R."/>
            <person name="Dick G.J."/>
            <person name="Hauser L.J."/>
            <person name="Hyatt D."/>
            <person name="Dill B.D."/>
            <person name="Land M.L."/>
            <person name="Verberkmoes N.C."/>
            <person name="Hettich R.L."/>
            <person name="Banfield J.F."/>
        </authorList>
    </citation>
    <scope>NUCLEOTIDE SEQUENCE [LARGE SCALE GENOMIC DNA]</scope>
    <source>
        <strain evidence="2">ARMAN-2</strain>
    </source>
</reference>
<dbReference type="EMBL" id="GG697240">
    <property type="protein sequence ID" value="EET90007.1"/>
    <property type="molecule type" value="Genomic_DNA"/>
</dbReference>
<dbReference type="AlphaFoldDB" id="C7DHA5"/>
<evidence type="ECO:0000313" key="2">
    <source>
        <dbReference type="EMBL" id="EET90007.1"/>
    </source>
</evidence>
<keyword evidence="3" id="KW-1185">Reference proteome</keyword>
<keyword evidence="1" id="KW-1133">Transmembrane helix</keyword>
<organism evidence="2 3">
    <name type="scientific">Candidatus Micrarchaeum acidiphilum ARMAN-2</name>
    <dbReference type="NCBI Taxonomy" id="425595"/>
    <lineage>
        <taxon>Archaea</taxon>
        <taxon>Candidatus Micrarchaeota</taxon>
        <taxon>Candidatus Micrarchaeia</taxon>
        <taxon>Candidatus Micrarchaeales</taxon>
        <taxon>Candidatus Micrarchaeaceae</taxon>
        <taxon>Candidatus Micrarchaeum</taxon>
    </lineage>
</organism>
<protein>
    <submittedName>
        <fullName evidence="2">Uncharacterized protein</fullName>
    </submittedName>
</protein>
<feature type="transmembrane region" description="Helical" evidence="1">
    <location>
        <begin position="111"/>
        <end position="132"/>
    </location>
</feature>